<comment type="caution">
    <text evidence="2">The sequence shown here is derived from an EMBL/GenBank/DDBJ whole genome shotgun (WGS) entry which is preliminary data.</text>
</comment>
<sequence>MHSANDAYLCTDSTDALTDREYNGCRARVPVNKWMEVEQGFPPKIKSVVDRRFPPVNEETVKRGFPSQIESAVECVSLLCDDTAVGHEVHPRIVGVVGQGSGSSSIQSVASSSSSHSKQRKQTRYRRLKPHRYTTREASTPESVCVIEYVKGAPQRQRVIEIGNPSSDDPSLTRLPGFSLK</sequence>
<evidence type="ECO:0000256" key="1">
    <source>
        <dbReference type="SAM" id="MobiDB-lite"/>
    </source>
</evidence>
<dbReference type="AlphaFoldDB" id="A0A225W9X7"/>
<proteinExistence type="predicted"/>
<protein>
    <submittedName>
        <fullName evidence="2">Uncharacterized protein</fullName>
    </submittedName>
</protein>
<reference evidence="3" key="1">
    <citation type="submission" date="2017-03" db="EMBL/GenBank/DDBJ databases">
        <title>Phytopthora megakarya and P. palmivora, two closely related causual agents of cacao black pod achieved similar genome size and gene model numbers by different mechanisms.</title>
        <authorList>
            <person name="Ali S."/>
            <person name="Shao J."/>
            <person name="Larry D.J."/>
            <person name="Kronmiller B."/>
            <person name="Shen D."/>
            <person name="Strem M.D."/>
            <person name="Melnick R.L."/>
            <person name="Guiltinan M.J."/>
            <person name="Tyler B.M."/>
            <person name="Meinhardt L.W."/>
            <person name="Bailey B.A."/>
        </authorList>
    </citation>
    <scope>NUCLEOTIDE SEQUENCE [LARGE SCALE GENOMIC DNA]</scope>
    <source>
        <strain evidence="3">zdho120</strain>
    </source>
</reference>
<name>A0A225W9X7_9STRA</name>
<keyword evidence="3" id="KW-1185">Reference proteome</keyword>
<dbReference type="EMBL" id="NBNE01001535">
    <property type="protein sequence ID" value="OWZ13620.1"/>
    <property type="molecule type" value="Genomic_DNA"/>
</dbReference>
<accession>A0A225W9X7</accession>
<feature type="region of interest" description="Disordered" evidence="1">
    <location>
        <begin position="99"/>
        <end position="139"/>
    </location>
</feature>
<evidence type="ECO:0000313" key="2">
    <source>
        <dbReference type="EMBL" id="OWZ13620.1"/>
    </source>
</evidence>
<organism evidence="2 3">
    <name type="scientific">Phytophthora megakarya</name>
    <dbReference type="NCBI Taxonomy" id="4795"/>
    <lineage>
        <taxon>Eukaryota</taxon>
        <taxon>Sar</taxon>
        <taxon>Stramenopiles</taxon>
        <taxon>Oomycota</taxon>
        <taxon>Peronosporomycetes</taxon>
        <taxon>Peronosporales</taxon>
        <taxon>Peronosporaceae</taxon>
        <taxon>Phytophthora</taxon>
    </lineage>
</organism>
<evidence type="ECO:0000313" key="3">
    <source>
        <dbReference type="Proteomes" id="UP000198211"/>
    </source>
</evidence>
<feature type="compositionally biased region" description="Low complexity" evidence="1">
    <location>
        <begin position="102"/>
        <end position="116"/>
    </location>
</feature>
<feature type="compositionally biased region" description="Basic residues" evidence="1">
    <location>
        <begin position="117"/>
        <end position="133"/>
    </location>
</feature>
<gene>
    <name evidence="2" type="ORF">PHMEG_00013026</name>
</gene>
<dbReference type="Proteomes" id="UP000198211">
    <property type="component" value="Unassembled WGS sequence"/>
</dbReference>
<feature type="region of interest" description="Disordered" evidence="1">
    <location>
        <begin position="161"/>
        <end position="181"/>
    </location>
</feature>